<protein>
    <submittedName>
        <fullName evidence="3">DUF4167 domain-containing protein</fullName>
    </submittedName>
</protein>
<proteinExistence type="predicted"/>
<feature type="compositionally biased region" description="Low complexity" evidence="1">
    <location>
        <begin position="20"/>
        <end position="31"/>
    </location>
</feature>
<feature type="compositionally biased region" description="Acidic residues" evidence="1">
    <location>
        <begin position="96"/>
        <end position="107"/>
    </location>
</feature>
<reference evidence="3 4" key="1">
    <citation type="submission" date="2024-05" db="EMBL/GenBank/DDBJ databases">
        <title>Sphingomonas sp. HF-S3 16S ribosomal RNA gene Genome sequencing and assembly.</title>
        <authorList>
            <person name="Lee H."/>
        </authorList>
    </citation>
    <scope>NUCLEOTIDE SEQUENCE [LARGE SCALE GENOMIC DNA]</scope>
    <source>
        <strain evidence="3 4">HF-S3</strain>
    </source>
</reference>
<accession>A0ABV0BBY3</accession>
<dbReference type="InterPro" id="IPR025430">
    <property type="entry name" value="DUF4167"/>
</dbReference>
<dbReference type="Proteomes" id="UP001427805">
    <property type="component" value="Unassembled WGS sequence"/>
</dbReference>
<dbReference type="Pfam" id="PF13763">
    <property type="entry name" value="DUF4167"/>
    <property type="match status" value="1"/>
</dbReference>
<feature type="domain" description="DUF4167" evidence="2">
    <location>
        <begin position="10"/>
        <end position="82"/>
    </location>
</feature>
<dbReference type="RefSeq" id="WP_346248110.1">
    <property type="nucleotide sequence ID" value="NZ_JBDIZK010000011.1"/>
</dbReference>
<gene>
    <name evidence="3" type="ORF">TPR58_18000</name>
</gene>
<organism evidence="3 4">
    <name type="scientific">Sphingomonas rustica</name>
    <dbReference type="NCBI Taxonomy" id="3103142"/>
    <lineage>
        <taxon>Bacteria</taxon>
        <taxon>Pseudomonadati</taxon>
        <taxon>Pseudomonadota</taxon>
        <taxon>Alphaproteobacteria</taxon>
        <taxon>Sphingomonadales</taxon>
        <taxon>Sphingomonadaceae</taxon>
        <taxon>Sphingomonas</taxon>
    </lineage>
</organism>
<feature type="compositionally biased region" description="Basic and acidic residues" evidence="1">
    <location>
        <begin position="84"/>
        <end position="95"/>
    </location>
</feature>
<name>A0ABV0BBY3_9SPHN</name>
<evidence type="ECO:0000259" key="2">
    <source>
        <dbReference type="Pfam" id="PF13763"/>
    </source>
</evidence>
<evidence type="ECO:0000313" key="3">
    <source>
        <dbReference type="EMBL" id="MEN3749072.1"/>
    </source>
</evidence>
<keyword evidence="4" id="KW-1185">Reference proteome</keyword>
<dbReference type="EMBL" id="JBDIZK010000011">
    <property type="protein sequence ID" value="MEN3749072.1"/>
    <property type="molecule type" value="Genomic_DNA"/>
</dbReference>
<evidence type="ECO:0000256" key="1">
    <source>
        <dbReference type="SAM" id="MobiDB-lite"/>
    </source>
</evidence>
<feature type="region of interest" description="Disordered" evidence="1">
    <location>
        <begin position="1"/>
        <end position="34"/>
    </location>
</feature>
<feature type="region of interest" description="Disordered" evidence="1">
    <location>
        <begin position="84"/>
        <end position="280"/>
    </location>
</feature>
<evidence type="ECO:0000313" key="4">
    <source>
        <dbReference type="Proteomes" id="UP001427805"/>
    </source>
</evidence>
<feature type="compositionally biased region" description="Basic and acidic residues" evidence="1">
    <location>
        <begin position="108"/>
        <end position="176"/>
    </location>
</feature>
<sequence length="280" mass="31712">MNNRQANNGRRRGRGGQQRQGGNPNQGNGSRIDNRARGNAAQLLEKYKNLARDAQLQGDRVNTEYYLQFADHYFRVVNENRARLDDGSQQRRQREDSDDEDDFEFEAEGQRDDQPRGDEVGTREDRAPRQDRGTRDAREDRGNREERSVREDRGNRDERVAREDRGNRDDRGERRERRPVRGNGGGYPVETGDSATEAVEAVEQFASAEAQPVAEEAPRPRRRTTRRDREAEVQGEGGIDAAILPPALGVSAEAAPVDEPAAEEKPKRRRTRRDAEAPAA</sequence>
<comment type="caution">
    <text evidence="3">The sequence shown here is derived from an EMBL/GenBank/DDBJ whole genome shotgun (WGS) entry which is preliminary data.</text>
</comment>